<comment type="similarity">
    <text evidence="1">Belongs to the 3-oxoacid CoA-transferase subunit B family.</text>
</comment>
<dbReference type="PANTHER" id="PTHR43293:SF3">
    <property type="entry name" value="CHOLESTEROL RING-CLEAVING HYDROLASE IPDB SUBUNIT"/>
    <property type="match status" value="1"/>
</dbReference>
<proteinExistence type="inferred from homology"/>
<dbReference type="PANTHER" id="PTHR43293">
    <property type="entry name" value="ACETATE COA-TRANSFERASE YDIF"/>
    <property type="match status" value="1"/>
</dbReference>
<dbReference type="EMBL" id="AP023343">
    <property type="protein sequence ID" value="BCI85108.1"/>
    <property type="molecule type" value="Genomic_DNA"/>
</dbReference>
<name>A0A7G1I9D3_MYCKA</name>
<protein>
    <submittedName>
        <fullName evidence="2">Uncharacterized protein</fullName>
    </submittedName>
</protein>
<evidence type="ECO:0000313" key="2">
    <source>
        <dbReference type="EMBL" id="BCI85108.1"/>
    </source>
</evidence>
<keyword evidence="3" id="KW-1185">Reference proteome</keyword>
<dbReference type="AlphaFoldDB" id="A0A7G1I9D3"/>
<accession>A0A7G1I9D3</accession>
<dbReference type="Gene3D" id="3.40.1080.10">
    <property type="entry name" value="Glutaconate Coenzyme A-transferase"/>
    <property type="match status" value="1"/>
</dbReference>
<dbReference type="InterPro" id="IPR037171">
    <property type="entry name" value="NagB/RpiA_transferase-like"/>
</dbReference>
<evidence type="ECO:0000313" key="3">
    <source>
        <dbReference type="Proteomes" id="UP000516380"/>
    </source>
</evidence>
<sequence>MPFGRVFETLAWGRRHVVMGANQVDRYGNQNISAFGPLQHPTRQMFGVRGSPGNTINHATSYWVGNHSKRVFVDAVDVVSGIGYDKVDPGNPAFRFVNVYRVVTNLGVFDFGARTTPCAQCPCIPGYRPTTSAKPPHSRCTVSATPANPGCRPMTSCA</sequence>
<reference evidence="2 3" key="1">
    <citation type="submission" date="2020-07" db="EMBL/GenBank/DDBJ databases">
        <title>Mycobacterium kansasii (former subtype) with zoonotic potential isolated from diseased indoor pet cat, Japan.</title>
        <authorList>
            <person name="Fukano H."/>
            <person name="Terazono T."/>
            <person name="Hoshino Y."/>
        </authorList>
    </citation>
    <scope>NUCLEOTIDE SEQUENCE [LARGE SCALE GENOMIC DNA]</scope>
    <source>
        <strain evidence="2 3">Kuro-I</strain>
    </source>
</reference>
<dbReference type="Proteomes" id="UP000516380">
    <property type="component" value="Chromosome"/>
</dbReference>
<dbReference type="SUPFAM" id="SSF100950">
    <property type="entry name" value="NagB/RpiA/CoA transferase-like"/>
    <property type="match status" value="1"/>
</dbReference>
<organism evidence="2 3">
    <name type="scientific">Mycobacterium kansasii</name>
    <dbReference type="NCBI Taxonomy" id="1768"/>
    <lineage>
        <taxon>Bacteria</taxon>
        <taxon>Bacillati</taxon>
        <taxon>Actinomycetota</taxon>
        <taxon>Actinomycetes</taxon>
        <taxon>Mycobacteriales</taxon>
        <taxon>Mycobacteriaceae</taxon>
        <taxon>Mycobacterium</taxon>
    </lineage>
</organism>
<evidence type="ECO:0000256" key="1">
    <source>
        <dbReference type="ARBA" id="ARBA00007047"/>
    </source>
</evidence>
<gene>
    <name evidence="2" type="ORF">NIIDMKKI_03140</name>
</gene>